<name>A0A540MJ61_MALBA</name>
<evidence type="ECO:0000313" key="1">
    <source>
        <dbReference type="EMBL" id="TQD98823.1"/>
    </source>
</evidence>
<dbReference type="Proteomes" id="UP000315295">
    <property type="component" value="Unassembled WGS sequence"/>
</dbReference>
<evidence type="ECO:0000313" key="2">
    <source>
        <dbReference type="Proteomes" id="UP000315295"/>
    </source>
</evidence>
<dbReference type="AlphaFoldDB" id="A0A540MJ61"/>
<keyword evidence="2" id="KW-1185">Reference proteome</keyword>
<protein>
    <submittedName>
        <fullName evidence="1">Uncharacterized protein</fullName>
    </submittedName>
</protein>
<sequence>MGWGESAMEICEKANRQRIAATESGRALAERKRMRRRLLPQLQQTPTTSPFEVIAAGVPRPLHAPRIKDRLPEIPVTLHLQLSCFHGGGESAGPRSKNSNWIRNWFLGPIWR</sequence>
<dbReference type="EMBL" id="VIEB01000246">
    <property type="protein sequence ID" value="TQD98823.1"/>
    <property type="molecule type" value="Genomic_DNA"/>
</dbReference>
<proteinExistence type="predicted"/>
<reference evidence="1 2" key="1">
    <citation type="journal article" date="2019" name="G3 (Bethesda)">
        <title>Sequencing of a Wild Apple (Malus baccata) Genome Unravels the Differences Between Cultivated and Wild Apple Species Regarding Disease Resistance and Cold Tolerance.</title>
        <authorList>
            <person name="Chen X."/>
        </authorList>
    </citation>
    <scope>NUCLEOTIDE SEQUENCE [LARGE SCALE GENOMIC DNA]</scope>
    <source>
        <strain evidence="2">cv. Shandingzi</strain>
        <tissue evidence="1">Leaves</tissue>
    </source>
</reference>
<organism evidence="1 2">
    <name type="scientific">Malus baccata</name>
    <name type="common">Siberian crab apple</name>
    <name type="synonym">Pyrus baccata</name>
    <dbReference type="NCBI Taxonomy" id="106549"/>
    <lineage>
        <taxon>Eukaryota</taxon>
        <taxon>Viridiplantae</taxon>
        <taxon>Streptophyta</taxon>
        <taxon>Embryophyta</taxon>
        <taxon>Tracheophyta</taxon>
        <taxon>Spermatophyta</taxon>
        <taxon>Magnoliopsida</taxon>
        <taxon>eudicotyledons</taxon>
        <taxon>Gunneridae</taxon>
        <taxon>Pentapetalae</taxon>
        <taxon>rosids</taxon>
        <taxon>fabids</taxon>
        <taxon>Rosales</taxon>
        <taxon>Rosaceae</taxon>
        <taxon>Amygdaloideae</taxon>
        <taxon>Maleae</taxon>
        <taxon>Malus</taxon>
    </lineage>
</organism>
<accession>A0A540MJ61</accession>
<gene>
    <name evidence="1" type="ORF">C1H46_015466</name>
</gene>
<comment type="caution">
    <text evidence="1">The sequence shown here is derived from an EMBL/GenBank/DDBJ whole genome shotgun (WGS) entry which is preliminary data.</text>
</comment>